<dbReference type="GO" id="GO:0003743">
    <property type="term" value="F:translation initiation factor activity"/>
    <property type="evidence" value="ECO:0007669"/>
    <property type="project" value="UniProtKB-UniRule"/>
</dbReference>
<dbReference type="GO" id="GO:0005852">
    <property type="term" value="C:eukaryotic translation initiation factor 3 complex"/>
    <property type="evidence" value="ECO:0007669"/>
    <property type="project" value="UniProtKB-UniRule"/>
</dbReference>
<comment type="subunit">
    <text evidence="4">Component of the eukaryotic translation initiation factor 3 (eIF-3) complex.</text>
</comment>
<dbReference type="InterPro" id="IPR013906">
    <property type="entry name" value="eIF3j"/>
</dbReference>
<evidence type="ECO:0000256" key="1">
    <source>
        <dbReference type="ARBA" id="ARBA00022490"/>
    </source>
</evidence>
<dbReference type="InterPro" id="IPR023194">
    <property type="entry name" value="eIF3-like_dom_sf"/>
</dbReference>
<dbReference type="PANTHER" id="PTHR21681:SF0">
    <property type="entry name" value="EUKARYOTIC TRANSLATION INITIATION FACTOR 3 SUBUNIT J"/>
    <property type="match status" value="1"/>
</dbReference>
<feature type="compositionally biased region" description="Basic and acidic residues" evidence="5">
    <location>
        <begin position="68"/>
        <end position="88"/>
    </location>
</feature>
<organism evidence="6 7">
    <name type="scientific">Pinctada imbricata</name>
    <name type="common">Atlantic pearl-oyster</name>
    <name type="synonym">Pinctada martensii</name>
    <dbReference type="NCBI Taxonomy" id="66713"/>
    <lineage>
        <taxon>Eukaryota</taxon>
        <taxon>Metazoa</taxon>
        <taxon>Spiralia</taxon>
        <taxon>Lophotrochozoa</taxon>
        <taxon>Mollusca</taxon>
        <taxon>Bivalvia</taxon>
        <taxon>Autobranchia</taxon>
        <taxon>Pteriomorphia</taxon>
        <taxon>Pterioida</taxon>
        <taxon>Pterioidea</taxon>
        <taxon>Pteriidae</taxon>
        <taxon>Pinctada</taxon>
    </lineage>
</organism>
<protein>
    <recommendedName>
        <fullName evidence="4">Eukaryotic translation initiation factor 3 subunit J</fullName>
        <shortName evidence="4">eIF3j</shortName>
    </recommendedName>
</protein>
<reference evidence="6" key="1">
    <citation type="submission" date="2019-08" db="EMBL/GenBank/DDBJ databases">
        <title>The improved chromosome-level genome for the pearl oyster Pinctada fucata martensii using PacBio sequencing and Hi-C.</title>
        <authorList>
            <person name="Zheng Z."/>
        </authorList>
    </citation>
    <scope>NUCLEOTIDE SEQUENCE</scope>
    <source>
        <strain evidence="6">ZZ-2019</strain>
        <tissue evidence="6">Adductor muscle</tissue>
    </source>
</reference>
<sequence>MSDTWDAEDFEPEGFQGKTTSSDRWEGEDEDDVKDNWEDDDEEEKKADQPQTDDQKNKAFQRKKKKLADRIAEKQAEKARQEQKEAESKPLSPEEELAEKLRREKIQKENDLKLAKEAFGVEVKGIDVMYPETEAEYEEFESALKTKISFFEKSQHYVPFLDKLFTDLVVSLEAEDVKKLGTTLNNIYHEKQKQQKEADKKKKKKKNIVLKSERDTDFGDLAAASYGDYNDFYDEDFI</sequence>
<dbReference type="Gene3D" id="1.10.246.60">
    <property type="entry name" value="Eukaryotic translation initiation factor 3 like domains"/>
    <property type="match status" value="1"/>
</dbReference>
<feature type="compositionally biased region" description="Acidic residues" evidence="5">
    <location>
        <begin position="26"/>
        <end position="43"/>
    </location>
</feature>
<dbReference type="EMBL" id="VSWD01000007">
    <property type="protein sequence ID" value="KAK3098895.1"/>
    <property type="molecule type" value="Genomic_DNA"/>
</dbReference>
<comment type="subcellular location">
    <subcellularLocation>
        <location evidence="4">Cytoplasm</location>
    </subcellularLocation>
</comment>
<dbReference type="PANTHER" id="PTHR21681">
    <property type="entry name" value="EUKARYOTIC TRANSLATION INITIATION FACTOR 3 SUBUNIT J"/>
    <property type="match status" value="1"/>
</dbReference>
<proteinExistence type="inferred from homology"/>
<comment type="caution">
    <text evidence="6">The sequence shown here is derived from an EMBL/GenBank/DDBJ whole genome shotgun (WGS) entry which is preliminary data.</text>
</comment>
<evidence type="ECO:0000256" key="3">
    <source>
        <dbReference type="ARBA" id="ARBA00022917"/>
    </source>
</evidence>
<feature type="compositionally biased region" description="Basic and acidic residues" evidence="5">
    <location>
        <begin position="44"/>
        <end position="57"/>
    </location>
</feature>
<keyword evidence="3 4" id="KW-0648">Protein biosynthesis</keyword>
<gene>
    <name evidence="6" type="ORF">FSP39_024076</name>
</gene>
<comment type="function">
    <text evidence="4">Component of the eukaryotic translation initiation factor 3 (eIF-3) complex, which is involved in protein synthesis of a specialized repertoire of mRNAs and, together with other initiation factors, stimulates binding of mRNA and methionyl-tRNAi to the 40S ribosome. The eIF-3 complex specifically targets and initiates translation of a subset of mRNAs involved in cell proliferation.</text>
</comment>
<dbReference type="GO" id="GO:0016282">
    <property type="term" value="C:eukaryotic 43S preinitiation complex"/>
    <property type="evidence" value="ECO:0007669"/>
    <property type="project" value="UniProtKB-UniRule"/>
</dbReference>
<dbReference type="Proteomes" id="UP001186944">
    <property type="component" value="Unassembled WGS sequence"/>
</dbReference>
<feature type="compositionally biased region" description="Acidic residues" evidence="5">
    <location>
        <begin position="1"/>
        <end position="12"/>
    </location>
</feature>
<evidence type="ECO:0000313" key="7">
    <source>
        <dbReference type="Proteomes" id="UP001186944"/>
    </source>
</evidence>
<evidence type="ECO:0000313" key="6">
    <source>
        <dbReference type="EMBL" id="KAK3098895.1"/>
    </source>
</evidence>
<name>A0AA89C837_PINIB</name>
<evidence type="ECO:0000256" key="4">
    <source>
        <dbReference type="HAMAP-Rule" id="MF_03009"/>
    </source>
</evidence>
<dbReference type="Pfam" id="PF08597">
    <property type="entry name" value="eIF3_subunit"/>
    <property type="match status" value="1"/>
</dbReference>
<dbReference type="AlphaFoldDB" id="A0AA89C837"/>
<comment type="similarity">
    <text evidence="4">Belongs to the eIF-3 subunit J family.</text>
</comment>
<dbReference type="HAMAP" id="MF_03009">
    <property type="entry name" value="eIF3j"/>
    <property type="match status" value="1"/>
</dbReference>
<accession>A0AA89C837</accession>
<keyword evidence="1 4" id="KW-0963">Cytoplasm</keyword>
<keyword evidence="7" id="KW-1185">Reference proteome</keyword>
<keyword evidence="2 4" id="KW-0396">Initiation factor</keyword>
<dbReference type="GO" id="GO:0001732">
    <property type="term" value="P:formation of cytoplasmic translation initiation complex"/>
    <property type="evidence" value="ECO:0007669"/>
    <property type="project" value="UniProtKB-UniRule"/>
</dbReference>
<evidence type="ECO:0000256" key="2">
    <source>
        <dbReference type="ARBA" id="ARBA00022540"/>
    </source>
</evidence>
<evidence type="ECO:0000256" key="5">
    <source>
        <dbReference type="SAM" id="MobiDB-lite"/>
    </source>
</evidence>
<feature type="region of interest" description="Disordered" evidence="5">
    <location>
        <begin position="1"/>
        <end position="103"/>
    </location>
</feature>
<dbReference type="GO" id="GO:0033290">
    <property type="term" value="C:eukaryotic 48S preinitiation complex"/>
    <property type="evidence" value="ECO:0007669"/>
    <property type="project" value="UniProtKB-UniRule"/>
</dbReference>